<reference evidence="2 3" key="1">
    <citation type="journal article" date="2018" name="Arch. Virol.">
        <title>Genomic characterization of the novel Ralstonia phage RPSC1.</title>
        <authorList>
            <person name="Liao M."/>
        </authorList>
    </citation>
    <scope>NUCLEOTIDE SEQUENCE [LARGE SCALE GENOMIC DNA]</scope>
</reference>
<keyword evidence="3" id="KW-1185">Reference proteome</keyword>
<evidence type="ECO:0000313" key="3">
    <source>
        <dbReference type="Proteomes" id="UP000258840"/>
    </source>
</evidence>
<accession>A0A2Z2U7W3</accession>
<keyword evidence="1" id="KW-0812">Transmembrane</keyword>
<protein>
    <submittedName>
        <fullName evidence="2">Uncharacterized protein</fullName>
    </submittedName>
</protein>
<keyword evidence="1" id="KW-1133">Transmembrane helix</keyword>
<organism evidence="2 3">
    <name type="scientific">Ralstonia phage RPSC1</name>
    <dbReference type="NCBI Taxonomy" id="2041351"/>
    <lineage>
        <taxon>Viruses</taxon>
        <taxon>Duplodnaviria</taxon>
        <taxon>Heunggongvirae</taxon>
        <taxon>Uroviricota</taxon>
        <taxon>Caudoviricetes</taxon>
        <taxon>Autographivirales</taxon>
        <taxon>Autotranscriptaviridae</taxon>
        <taxon>Stompelvirus</taxon>
        <taxon>Stompelvirus RPSC1</taxon>
    </lineage>
</organism>
<keyword evidence="1" id="KW-0472">Membrane</keyword>
<evidence type="ECO:0000256" key="1">
    <source>
        <dbReference type="SAM" id="Phobius"/>
    </source>
</evidence>
<proteinExistence type="predicted"/>
<name>A0A2Z2U7W3_9CAUD</name>
<dbReference type="Proteomes" id="UP000258840">
    <property type="component" value="Segment"/>
</dbReference>
<dbReference type="EMBL" id="MF893341">
    <property type="protein sequence ID" value="ATN92951.1"/>
    <property type="molecule type" value="Genomic_DNA"/>
</dbReference>
<evidence type="ECO:0000313" key="2">
    <source>
        <dbReference type="EMBL" id="ATN92951.1"/>
    </source>
</evidence>
<feature type="transmembrane region" description="Helical" evidence="1">
    <location>
        <begin position="12"/>
        <end position="42"/>
    </location>
</feature>
<gene>
    <name evidence="2" type="ORF">RPSC1_20</name>
</gene>
<sequence length="61" mass="6792">MELFDLLMSIVYGLGAIAIGIWLLVVGALMAICAVGICWCMCDEVIPAWWRKRKADHINPT</sequence>